<protein>
    <submittedName>
        <fullName evidence="2">Zinc ribbon domain-containing protein</fullName>
    </submittedName>
</protein>
<dbReference type="Proteomes" id="UP001431572">
    <property type="component" value="Chromosome 2"/>
</dbReference>
<keyword evidence="1" id="KW-0472">Membrane</keyword>
<name>A0A8T7M503_9CHLR</name>
<organism evidence="2 4">
    <name type="scientific">Candidatus Chlorohelix allophototropha</name>
    <dbReference type="NCBI Taxonomy" id="3003348"/>
    <lineage>
        <taxon>Bacteria</taxon>
        <taxon>Bacillati</taxon>
        <taxon>Chloroflexota</taxon>
        <taxon>Chloroflexia</taxon>
        <taxon>Candidatus Chloroheliales</taxon>
        <taxon>Candidatus Chloroheliaceae</taxon>
        <taxon>Candidatus Chlorohelix</taxon>
    </lineage>
</organism>
<keyword evidence="1" id="KW-1133">Transmembrane helix</keyword>
<gene>
    <name evidence="2" type="ORF">HXX08_14930</name>
    <name evidence="3" type="ORF">OZ401_002658</name>
</gene>
<accession>A0A8T7M503</accession>
<dbReference type="EMBL" id="JACATZ010000003">
    <property type="protein sequence ID" value="NWJ47153.1"/>
    <property type="molecule type" value="Genomic_DNA"/>
</dbReference>
<sequence length="346" mass="36418">MVSNCPSCSTVNPEINRYCAECGKQMAQAAHTTQTTQTKAKRTSVAWLWLVVPVVVLVGSIIAIGVSSENTRKQNATATAQAMEYQRFLEAQAHATATAAQAQATATAQTQATATAVAQAQATATAQTQATATAVAQAQATATAQTQATATAVAQAQATATAIAIPTATASAIWSILAPLDSRARKVYGPYSSSLTQSSKTGVETYSSGVYLRDLLVDVVFTNPTVKAGQGWDYGLLFRDIGTGNEQYRLIVSSNSYWELTWGNAKSISTGNLPQMNTASSGTNRLVLYVNGANAYFYLNNQYIATLNTGEKMVSGSVKVASGLYSNNSTIGTTTKYANFTVYALN</sequence>
<evidence type="ECO:0000313" key="4">
    <source>
        <dbReference type="Proteomes" id="UP000521676"/>
    </source>
</evidence>
<reference evidence="2 4" key="1">
    <citation type="submission" date="2020-06" db="EMBL/GenBank/DDBJ databases">
        <title>Anoxygenic phototrophic Chloroflexota member uses a Type I reaction center.</title>
        <authorList>
            <person name="Tsuji J.M."/>
            <person name="Shaw N.A."/>
            <person name="Nagashima S."/>
            <person name="Venkiteswaran J."/>
            <person name="Schiff S.L."/>
            <person name="Hanada S."/>
            <person name="Tank M."/>
            <person name="Neufeld J.D."/>
        </authorList>
    </citation>
    <scope>NUCLEOTIDE SEQUENCE [LARGE SCALE GENOMIC DNA]</scope>
    <source>
        <strain evidence="2">L227-S17</strain>
    </source>
</reference>
<keyword evidence="5" id="KW-1185">Reference proteome</keyword>
<proteinExistence type="predicted"/>
<evidence type="ECO:0000313" key="2">
    <source>
        <dbReference type="EMBL" id="NWJ47153.1"/>
    </source>
</evidence>
<reference evidence="3" key="2">
    <citation type="journal article" date="2024" name="Nature">
        <title>Anoxygenic phototroph of the Chloroflexota uses a type I reaction centre.</title>
        <authorList>
            <person name="Tsuji J.M."/>
            <person name="Shaw N.A."/>
            <person name="Nagashima S."/>
            <person name="Venkiteswaran J.J."/>
            <person name="Schiff S.L."/>
            <person name="Watanabe T."/>
            <person name="Fukui M."/>
            <person name="Hanada S."/>
            <person name="Tank M."/>
            <person name="Neufeld J.D."/>
        </authorList>
    </citation>
    <scope>NUCLEOTIDE SEQUENCE</scope>
    <source>
        <strain evidence="3">L227-S17</strain>
    </source>
</reference>
<keyword evidence="1" id="KW-0812">Transmembrane</keyword>
<evidence type="ECO:0000256" key="1">
    <source>
        <dbReference type="SAM" id="Phobius"/>
    </source>
</evidence>
<dbReference type="Proteomes" id="UP000521676">
    <property type="component" value="Unassembled WGS sequence"/>
</dbReference>
<dbReference type="EMBL" id="CP128400">
    <property type="protein sequence ID" value="WJW69065.1"/>
    <property type="molecule type" value="Genomic_DNA"/>
</dbReference>
<evidence type="ECO:0000313" key="3">
    <source>
        <dbReference type="EMBL" id="WJW69065.1"/>
    </source>
</evidence>
<dbReference type="AlphaFoldDB" id="A0A8T7M503"/>
<evidence type="ECO:0000313" key="5">
    <source>
        <dbReference type="Proteomes" id="UP001431572"/>
    </source>
</evidence>
<dbReference type="RefSeq" id="WP_341470958.1">
    <property type="nucleotide sequence ID" value="NZ_CP128400.1"/>
</dbReference>
<feature type="transmembrane region" description="Helical" evidence="1">
    <location>
        <begin position="46"/>
        <end position="66"/>
    </location>
</feature>